<evidence type="ECO:0000256" key="2">
    <source>
        <dbReference type="PIRSR" id="PIRSR605754-1"/>
    </source>
</evidence>
<dbReference type="EMBL" id="JACRST010000012">
    <property type="protein sequence ID" value="MBC8547024.1"/>
    <property type="molecule type" value="Genomic_DNA"/>
</dbReference>
<keyword evidence="7" id="KW-1185">Reference proteome</keyword>
<feature type="region of interest" description="Disordered" evidence="3">
    <location>
        <begin position="1"/>
        <end position="22"/>
    </location>
</feature>
<reference evidence="6" key="1">
    <citation type="submission" date="2020-08" db="EMBL/GenBank/DDBJ databases">
        <title>Genome public.</title>
        <authorList>
            <person name="Liu C."/>
            <person name="Sun Q."/>
        </authorList>
    </citation>
    <scope>NUCLEOTIDE SEQUENCE</scope>
    <source>
        <strain evidence="6">NSJ-31</strain>
    </source>
</reference>
<dbReference type="InterPro" id="IPR023365">
    <property type="entry name" value="Sortase_dom-sf"/>
</dbReference>
<feature type="active site" description="Proton donor/acceptor" evidence="2">
    <location>
        <position position="183"/>
    </location>
</feature>
<feature type="compositionally biased region" description="Polar residues" evidence="3">
    <location>
        <begin position="805"/>
        <end position="815"/>
    </location>
</feature>
<dbReference type="Pfam" id="PF02368">
    <property type="entry name" value="Big_2"/>
    <property type="match status" value="2"/>
</dbReference>
<feature type="transmembrane region" description="Helical" evidence="4">
    <location>
        <begin position="50"/>
        <end position="70"/>
    </location>
</feature>
<gene>
    <name evidence="6" type="ORF">H8711_08780</name>
</gene>
<keyword evidence="4" id="KW-0812">Transmembrane</keyword>
<evidence type="ECO:0000259" key="5">
    <source>
        <dbReference type="SMART" id="SM00635"/>
    </source>
</evidence>
<dbReference type="InterPro" id="IPR008964">
    <property type="entry name" value="Invasin/intimin_cell_adhesion"/>
</dbReference>
<evidence type="ECO:0000256" key="4">
    <source>
        <dbReference type="SAM" id="Phobius"/>
    </source>
</evidence>
<evidence type="ECO:0000256" key="3">
    <source>
        <dbReference type="SAM" id="MobiDB-lite"/>
    </source>
</evidence>
<dbReference type="Proteomes" id="UP000653127">
    <property type="component" value="Unassembled WGS sequence"/>
</dbReference>
<dbReference type="Gene3D" id="2.40.260.10">
    <property type="entry name" value="Sortase"/>
    <property type="match status" value="1"/>
</dbReference>
<protein>
    <submittedName>
        <fullName evidence="6">Ig-like domain-containing protein</fullName>
    </submittedName>
</protein>
<evidence type="ECO:0000313" key="7">
    <source>
        <dbReference type="Proteomes" id="UP000653127"/>
    </source>
</evidence>
<feature type="domain" description="BIG2" evidence="5">
    <location>
        <begin position="722"/>
        <end position="797"/>
    </location>
</feature>
<dbReference type="AlphaFoldDB" id="A0A926I450"/>
<dbReference type="CDD" id="cd05826">
    <property type="entry name" value="Sortase_B"/>
    <property type="match status" value="1"/>
</dbReference>
<dbReference type="InterPro" id="IPR009835">
    <property type="entry name" value="SrtB"/>
</dbReference>
<dbReference type="InterPro" id="IPR003343">
    <property type="entry name" value="Big_2"/>
</dbReference>
<feature type="domain" description="BIG2" evidence="5">
    <location>
        <begin position="637"/>
        <end position="712"/>
    </location>
</feature>
<dbReference type="GO" id="GO:0016787">
    <property type="term" value="F:hydrolase activity"/>
    <property type="evidence" value="ECO:0007669"/>
    <property type="project" value="UniProtKB-KW"/>
</dbReference>
<feature type="domain" description="BIG2" evidence="5">
    <location>
        <begin position="468"/>
        <end position="541"/>
    </location>
</feature>
<dbReference type="Gene3D" id="2.60.40.1080">
    <property type="match status" value="4"/>
</dbReference>
<comment type="caution">
    <text evidence="6">The sequence shown here is derived from an EMBL/GenBank/DDBJ whole genome shotgun (WGS) entry which is preliminary data.</text>
</comment>
<keyword evidence="4" id="KW-0472">Membrane</keyword>
<proteinExistence type="predicted"/>
<feature type="active site" description="Acyl-thioester intermediate" evidence="2">
    <location>
        <position position="283"/>
    </location>
</feature>
<evidence type="ECO:0000313" key="6">
    <source>
        <dbReference type="EMBL" id="MBC8547024.1"/>
    </source>
</evidence>
<dbReference type="Pfam" id="PF04203">
    <property type="entry name" value="Sortase"/>
    <property type="match status" value="1"/>
</dbReference>
<dbReference type="SUPFAM" id="SSF63817">
    <property type="entry name" value="Sortase"/>
    <property type="match status" value="1"/>
</dbReference>
<feature type="region of interest" description="Disordered" evidence="3">
    <location>
        <begin position="801"/>
        <end position="824"/>
    </location>
</feature>
<feature type="domain" description="BIG2" evidence="5">
    <location>
        <begin position="548"/>
        <end position="629"/>
    </location>
</feature>
<dbReference type="SMART" id="SM00635">
    <property type="entry name" value="BID_2"/>
    <property type="match status" value="4"/>
</dbReference>
<name>A0A926I450_9FIRM</name>
<keyword evidence="4" id="KW-1133">Transmembrane helix</keyword>
<keyword evidence="1" id="KW-0378">Hydrolase</keyword>
<sequence length="824" mass="89779">MRMQQHPAEPNGRNLPQRRPRKKKGNLMQRFVENFVPNKNDSKADLIRKIVLIVAVIVLIGSVVYISSYYGESHSNREKNAVLQSMWEEITGGNVDVDSIDVPDGYPTDYLKKFAPLYEQNSDIAGWITIADSQVNYPVMQTNNNTDYDRTDFEKKSNQHGIPFVDYRVNLKKPSTNTIIYGHNMTDGQMFGELLNYKSLAYYQQHPLIDFDSVYSEGMYKIFGVVVCKADDPEFSYHNFIEANNNPANMNMETFITKVRERSLINSTVDVKTDDKILTLSTCDYSFRDPVTNQRIARFVIFARKVRTGEAETVDVANAKLNANPVMPAEWSQYIQKQQAEELKRQQEEEANKQYGPIREEAKKWFTEAELANIKDEDLEVEIARRKETMSHYLDSNELATLTAEEKLALLKERQEGDALLDQAIDAIYDNPDLDWMSSSEVEAFARELVKVGKSQWNAKMKEMAKAGEIELTLDKTALTLMVGDSYELTADTYGGSGSVTWTSSNESVAKVSRGTVTARKKGTATITAIYSGRTATCKITVTDEEVVETSISLPSSVEVAVGSTATIHASVTPDAIAEKGVTWAITSGKNYIEEIDHDGYEFLVKGVVAGKTAKITATTKDGKTATCEIKVVEAAVENTIGLNSTSLSLKKGETAVLKANITPSNSDVKWSISGSGVTIAPNGAECTVIAEQDGATAVVTATHGKDSSKKATCNVSVSDAAPSEIILTLDQTSLTLEIGKEAVLVASVQPAGTAVTWESSSPSVATVSDGIVVATGVGEATITVKAGGVSKTCKVTVVEGGASQPENGNSSIDESGNGEVPTL</sequence>
<dbReference type="InterPro" id="IPR005754">
    <property type="entry name" value="Sortase"/>
</dbReference>
<dbReference type="SUPFAM" id="SSF49373">
    <property type="entry name" value="Invasin/intimin cell-adhesion fragments"/>
    <property type="match status" value="2"/>
</dbReference>
<organism evidence="6 7">
    <name type="scientific">Ligaoa zhengdingensis</name>
    <dbReference type="NCBI Taxonomy" id="2763658"/>
    <lineage>
        <taxon>Bacteria</taxon>
        <taxon>Bacillati</taxon>
        <taxon>Bacillota</taxon>
        <taxon>Clostridia</taxon>
        <taxon>Eubacteriales</taxon>
        <taxon>Oscillospiraceae</taxon>
        <taxon>Ligaoa</taxon>
    </lineage>
</organism>
<accession>A0A926I450</accession>
<evidence type="ECO:0000256" key="1">
    <source>
        <dbReference type="ARBA" id="ARBA00022801"/>
    </source>
</evidence>